<dbReference type="AlphaFoldDB" id="A0A699QD69"/>
<feature type="non-terminal residue" evidence="2">
    <location>
        <position position="223"/>
    </location>
</feature>
<evidence type="ECO:0000256" key="1">
    <source>
        <dbReference type="SAM" id="MobiDB-lite"/>
    </source>
</evidence>
<reference evidence="2" key="1">
    <citation type="journal article" date="2019" name="Sci. Rep.">
        <title>Draft genome of Tanacetum cinerariifolium, the natural source of mosquito coil.</title>
        <authorList>
            <person name="Yamashiro T."/>
            <person name="Shiraishi A."/>
            <person name="Satake H."/>
            <person name="Nakayama K."/>
        </authorList>
    </citation>
    <scope>NUCLEOTIDE SEQUENCE</scope>
</reference>
<comment type="caution">
    <text evidence="2">The sequence shown here is derived from an EMBL/GenBank/DDBJ whole genome shotgun (WGS) entry which is preliminary data.</text>
</comment>
<dbReference type="EMBL" id="BKCJ011013856">
    <property type="protein sequence ID" value="GFC67072.1"/>
    <property type="molecule type" value="Genomic_DNA"/>
</dbReference>
<sequence length="223" mass="24980">MPPKLDLVFNIAPTAIETDHLAFNVQLSLTKPDQDLSHTTRPTAPIIEDWVSNSENESETKASQFVPSFVQSSEQVKSPRHSVQPIETSIPAASSKSARIGKRRNKKACFVCKSVDHLIKDCDYHAQKMVQPTLRNYAHRGTHKQYAPLTHTTPQKHMVSIAMFTQSKPIFNTAVRLVSAAMPKINVTRLRYAHQVVTQSKSPIQRHITRSPSPKTSNSPPRV</sequence>
<accession>A0A699QD69</accession>
<evidence type="ECO:0000313" key="2">
    <source>
        <dbReference type="EMBL" id="GFC67072.1"/>
    </source>
</evidence>
<organism evidence="2">
    <name type="scientific">Tanacetum cinerariifolium</name>
    <name type="common">Dalmatian daisy</name>
    <name type="synonym">Chrysanthemum cinerariifolium</name>
    <dbReference type="NCBI Taxonomy" id="118510"/>
    <lineage>
        <taxon>Eukaryota</taxon>
        <taxon>Viridiplantae</taxon>
        <taxon>Streptophyta</taxon>
        <taxon>Embryophyta</taxon>
        <taxon>Tracheophyta</taxon>
        <taxon>Spermatophyta</taxon>
        <taxon>Magnoliopsida</taxon>
        <taxon>eudicotyledons</taxon>
        <taxon>Gunneridae</taxon>
        <taxon>Pentapetalae</taxon>
        <taxon>asterids</taxon>
        <taxon>campanulids</taxon>
        <taxon>Asterales</taxon>
        <taxon>Asteraceae</taxon>
        <taxon>Asteroideae</taxon>
        <taxon>Anthemideae</taxon>
        <taxon>Anthemidinae</taxon>
        <taxon>Tanacetum</taxon>
    </lineage>
</organism>
<protein>
    <submittedName>
        <fullName evidence="2">Uncharacterized protein</fullName>
    </submittedName>
</protein>
<feature type="region of interest" description="Disordered" evidence="1">
    <location>
        <begin position="198"/>
        <end position="223"/>
    </location>
</feature>
<proteinExistence type="predicted"/>
<name>A0A699QD69_TANCI</name>
<feature type="compositionally biased region" description="Polar residues" evidence="1">
    <location>
        <begin position="210"/>
        <end position="223"/>
    </location>
</feature>
<gene>
    <name evidence="2" type="ORF">Tci_839042</name>
</gene>